<dbReference type="Pfam" id="PF08279">
    <property type="entry name" value="HTH_11"/>
    <property type="match status" value="1"/>
</dbReference>
<evidence type="ECO:0000256" key="5">
    <source>
        <dbReference type="ARBA" id="ARBA00023015"/>
    </source>
</evidence>
<accession>A0ABW2RH20</accession>
<protein>
    <recommendedName>
        <fullName evidence="9">Transcriptional regulatory protein</fullName>
    </recommendedName>
</protein>
<evidence type="ECO:0000256" key="9">
    <source>
        <dbReference type="PIRNR" id="PIRNR006171"/>
    </source>
</evidence>
<dbReference type="Gene3D" id="1.10.10.10">
    <property type="entry name" value="Winged helix-like DNA-binding domain superfamily/Winged helix DNA-binding domain"/>
    <property type="match status" value="1"/>
</dbReference>
<evidence type="ECO:0000313" key="12">
    <source>
        <dbReference type="EMBL" id="MFC7440246.1"/>
    </source>
</evidence>
<comment type="subcellular location">
    <subcellularLocation>
        <location evidence="1 9">Cytoplasm</location>
    </subcellularLocation>
</comment>
<evidence type="ECO:0000256" key="3">
    <source>
        <dbReference type="ARBA" id="ARBA00022553"/>
    </source>
</evidence>
<evidence type="ECO:0000313" key="13">
    <source>
        <dbReference type="Proteomes" id="UP001596500"/>
    </source>
</evidence>
<keyword evidence="5 9" id="KW-0805">Transcription regulation</keyword>
<gene>
    <name evidence="12" type="ORF">ACFQNG_03585</name>
</gene>
<organism evidence="12 13">
    <name type="scientific">Laceyella putida</name>
    <dbReference type="NCBI Taxonomy" id="110101"/>
    <lineage>
        <taxon>Bacteria</taxon>
        <taxon>Bacillati</taxon>
        <taxon>Bacillota</taxon>
        <taxon>Bacilli</taxon>
        <taxon>Bacillales</taxon>
        <taxon>Thermoactinomycetaceae</taxon>
        <taxon>Laceyella</taxon>
    </lineage>
</organism>
<dbReference type="Gene3D" id="3.40.50.2300">
    <property type="match status" value="1"/>
</dbReference>
<dbReference type="RefSeq" id="WP_379863487.1">
    <property type="nucleotide sequence ID" value="NZ_JBHTBW010000007.1"/>
</dbReference>
<dbReference type="InterPro" id="IPR024187">
    <property type="entry name" value="Sig_transdc_resp-reg_cit/mal"/>
</dbReference>
<dbReference type="PROSITE" id="PS50110">
    <property type="entry name" value="RESPONSE_REGULATORY"/>
    <property type="match status" value="1"/>
</dbReference>
<dbReference type="InterPro" id="IPR013196">
    <property type="entry name" value="HTH_11"/>
</dbReference>
<dbReference type="PIRSF" id="PIRSF006171">
    <property type="entry name" value="RR_citrat_malat"/>
    <property type="match status" value="1"/>
</dbReference>
<evidence type="ECO:0000256" key="10">
    <source>
        <dbReference type="PROSITE-ProRule" id="PRU00169"/>
    </source>
</evidence>
<dbReference type="Pfam" id="PF00072">
    <property type="entry name" value="Response_reg"/>
    <property type="match status" value="1"/>
</dbReference>
<keyword evidence="8 9" id="KW-0804">Transcription</keyword>
<evidence type="ECO:0000256" key="2">
    <source>
        <dbReference type="ARBA" id="ARBA00022490"/>
    </source>
</evidence>
<proteinExistence type="predicted"/>
<dbReference type="InterPro" id="IPR001789">
    <property type="entry name" value="Sig_transdc_resp-reg_receiver"/>
</dbReference>
<dbReference type="InterPro" id="IPR036390">
    <property type="entry name" value="WH_DNA-bd_sf"/>
</dbReference>
<dbReference type="InterPro" id="IPR051271">
    <property type="entry name" value="2C-system_Tx_regulators"/>
</dbReference>
<dbReference type="PANTHER" id="PTHR45526:SF1">
    <property type="entry name" value="TRANSCRIPTIONAL REGULATORY PROTEIN DCUR-RELATED"/>
    <property type="match status" value="1"/>
</dbReference>
<reference evidence="13" key="1">
    <citation type="journal article" date="2019" name="Int. J. Syst. Evol. Microbiol.">
        <title>The Global Catalogue of Microorganisms (GCM) 10K type strain sequencing project: providing services to taxonomists for standard genome sequencing and annotation.</title>
        <authorList>
            <consortium name="The Broad Institute Genomics Platform"/>
            <consortium name="The Broad Institute Genome Sequencing Center for Infectious Disease"/>
            <person name="Wu L."/>
            <person name="Ma J."/>
        </authorList>
    </citation>
    <scope>NUCLEOTIDE SEQUENCE [LARGE SCALE GENOMIC DNA]</scope>
    <source>
        <strain evidence="13">CGMCC 1.12942</strain>
    </source>
</reference>
<keyword evidence="7 9" id="KW-0010">Activator</keyword>
<keyword evidence="4 9" id="KW-0902">Two-component regulatory system</keyword>
<evidence type="ECO:0000256" key="7">
    <source>
        <dbReference type="ARBA" id="ARBA00023159"/>
    </source>
</evidence>
<dbReference type="EMBL" id="JBHTBW010000007">
    <property type="protein sequence ID" value="MFC7440246.1"/>
    <property type="molecule type" value="Genomic_DNA"/>
</dbReference>
<feature type="domain" description="Response regulatory" evidence="11">
    <location>
        <begin position="3"/>
        <end position="119"/>
    </location>
</feature>
<dbReference type="InterPro" id="IPR011006">
    <property type="entry name" value="CheY-like_superfamily"/>
</dbReference>
<evidence type="ECO:0000256" key="1">
    <source>
        <dbReference type="ARBA" id="ARBA00004496"/>
    </source>
</evidence>
<dbReference type="InterPro" id="IPR036388">
    <property type="entry name" value="WH-like_DNA-bd_sf"/>
</dbReference>
<evidence type="ECO:0000256" key="8">
    <source>
        <dbReference type="ARBA" id="ARBA00023163"/>
    </source>
</evidence>
<dbReference type="SUPFAM" id="SSF52172">
    <property type="entry name" value="CheY-like"/>
    <property type="match status" value="1"/>
</dbReference>
<dbReference type="SMART" id="SM00448">
    <property type="entry name" value="REC"/>
    <property type="match status" value="1"/>
</dbReference>
<feature type="modified residue" description="4-aspartylphosphate" evidence="10">
    <location>
        <position position="54"/>
    </location>
</feature>
<comment type="caution">
    <text evidence="12">The sequence shown here is derived from an EMBL/GenBank/DDBJ whole genome shotgun (WGS) entry which is preliminary data.</text>
</comment>
<evidence type="ECO:0000256" key="6">
    <source>
        <dbReference type="ARBA" id="ARBA00023125"/>
    </source>
</evidence>
<name>A0ABW2RH20_9BACL</name>
<dbReference type="PANTHER" id="PTHR45526">
    <property type="entry name" value="TRANSCRIPTIONAL REGULATORY PROTEIN DPIA"/>
    <property type="match status" value="1"/>
</dbReference>
<keyword evidence="2 9" id="KW-0963">Cytoplasm</keyword>
<dbReference type="Proteomes" id="UP001596500">
    <property type="component" value="Unassembled WGS sequence"/>
</dbReference>
<evidence type="ECO:0000259" key="11">
    <source>
        <dbReference type="PROSITE" id="PS50110"/>
    </source>
</evidence>
<sequence length="241" mass="27487">MIRVLIVEDDPMVAEINKRYLESISGFVCIGVAANAMEAKAVLDKKMADLVLLDIFMPGESGLALLKEIRKEEKSIDVIVISAANDMHSIKTALRLGAVDYLIKPFEFERLNAALRMYQQEHELMRKQEELSQEDLDNWLLYQSRAKETRPELPKGLAQETLQRVVNLIFELGNEGFSTEELADKVGISRVSVRKYLKFLTDIGFVTATLTYRSVGRPVAHYRLCEMNKEKIVPYLKAPHR</sequence>
<evidence type="ECO:0000256" key="4">
    <source>
        <dbReference type="ARBA" id="ARBA00023012"/>
    </source>
</evidence>
<dbReference type="SUPFAM" id="SSF46785">
    <property type="entry name" value="Winged helix' DNA-binding domain"/>
    <property type="match status" value="1"/>
</dbReference>
<dbReference type="CDD" id="cd19925">
    <property type="entry name" value="REC_citrate_TCS"/>
    <property type="match status" value="1"/>
</dbReference>
<keyword evidence="3 10" id="KW-0597">Phosphoprotein</keyword>
<keyword evidence="13" id="KW-1185">Reference proteome</keyword>
<keyword evidence="6 9" id="KW-0238">DNA-binding</keyword>